<sequence length="115" mass="12735">MLLENAWNAIKSAHVSGKHTSVERILRTAHVATLGAVNSLEDANPDLLKLFPKFQKVKGLTFAIDGGTLLFWNSDTIGAYSQDIRRVSWSQVKARLEKGPPLRTMSDFYHLLGGV</sequence>
<accession>A0ABX4IXW4</accession>
<gene>
    <name evidence="1" type="ORF">CO662_32910</name>
</gene>
<evidence type="ECO:0000313" key="1">
    <source>
        <dbReference type="EMBL" id="PDS47744.1"/>
    </source>
</evidence>
<proteinExistence type="predicted"/>
<reference evidence="1 2" key="1">
    <citation type="submission" date="2017-09" db="EMBL/GenBank/DDBJ databases">
        <title>Comparative genomics of rhizobia isolated from Phaseolus vulgaris in China.</title>
        <authorList>
            <person name="Tong W."/>
        </authorList>
    </citation>
    <scope>NUCLEOTIDE SEQUENCE [LARGE SCALE GENOMIC DNA]</scope>
    <source>
        <strain evidence="1 2">Y27</strain>
    </source>
</reference>
<evidence type="ECO:0000313" key="2">
    <source>
        <dbReference type="Proteomes" id="UP000219972"/>
    </source>
</evidence>
<dbReference type="EMBL" id="NWSL01000037">
    <property type="protein sequence ID" value="PDS47744.1"/>
    <property type="molecule type" value="Genomic_DNA"/>
</dbReference>
<protein>
    <submittedName>
        <fullName evidence="1">Uncharacterized protein</fullName>
    </submittedName>
</protein>
<keyword evidence="2" id="KW-1185">Reference proteome</keyword>
<organism evidence="1 2">
    <name type="scientific">Rhizobium anhuiense</name>
    <dbReference type="NCBI Taxonomy" id="1184720"/>
    <lineage>
        <taxon>Bacteria</taxon>
        <taxon>Pseudomonadati</taxon>
        <taxon>Pseudomonadota</taxon>
        <taxon>Alphaproteobacteria</taxon>
        <taxon>Hyphomicrobiales</taxon>
        <taxon>Rhizobiaceae</taxon>
        <taxon>Rhizobium/Agrobacterium group</taxon>
        <taxon>Rhizobium</taxon>
    </lineage>
</organism>
<dbReference type="Proteomes" id="UP000219972">
    <property type="component" value="Unassembled WGS sequence"/>
</dbReference>
<dbReference type="RefSeq" id="WP_097661252.1">
    <property type="nucleotide sequence ID" value="NZ_NWSK01000011.1"/>
</dbReference>
<name>A0ABX4IXW4_9HYPH</name>
<comment type="caution">
    <text evidence="1">The sequence shown here is derived from an EMBL/GenBank/DDBJ whole genome shotgun (WGS) entry which is preliminary data.</text>
</comment>